<dbReference type="AlphaFoldDB" id="A0A421AY92"/>
<dbReference type="InterPro" id="IPR021145">
    <property type="entry name" value="Portal_protein_SPP1_Gp6-like"/>
</dbReference>
<reference evidence="1 2" key="1">
    <citation type="submission" date="2018-10" db="EMBL/GenBank/DDBJ databases">
        <title>Genomic Encyclopedia of Archaeal and Bacterial Type Strains, Phase II (KMG-II): from individual species to whole genera.</title>
        <authorList>
            <person name="Goeker M."/>
        </authorList>
    </citation>
    <scope>NUCLEOTIDE SEQUENCE [LARGE SCALE GENOMIC DNA]</scope>
    <source>
        <strain evidence="1 2">DSM 45657</strain>
    </source>
</reference>
<comment type="caution">
    <text evidence="1">The sequence shown here is derived from an EMBL/GenBank/DDBJ whole genome shotgun (WGS) entry which is preliminary data.</text>
</comment>
<sequence>MPDDDLSVLHHLRQRLSTTASRLRRSDAYYDGAQRLAALGLGLPPEMRRLQVIVNWPRLVVDSLEERLDLEGFRLAGAAETDERLWSWWQANNLDDESGLAHLEALITGRAYITVGPGDNGSDTPVITPESARSMITDVDPRTRAVRSALRLYTSRYGGELAATLYLPDRTVFYERGRSGWKVTDTIAHKLGVVPVVPIINRSRISDRHGRSEMADVIGLTDAACRTLTNLQGAQELLAVPQRYVLGATRADFVDEAGEPIPAWEAYIGRILALGNENARVGQFSSADLRNFTEVINAYARIVAALSGMPPHFLGLSTDNPASADAIRSAETRLVKRAERRTRAFGAAWEQAMRLGMLITDGTVPTQAARLESIWRDPATPTYAAKADAVAKLVAAGILPVSVAWEELGYSAERRRQLAAASGDDPLVRLLDTVGAGRVADPQVPAVPGGDRR</sequence>
<proteinExistence type="predicted"/>
<dbReference type="RefSeq" id="WP_121393493.1">
    <property type="nucleotide sequence ID" value="NZ_RCDD01000005.1"/>
</dbReference>
<dbReference type="EMBL" id="RCDD01000005">
    <property type="protein sequence ID" value="RLK54832.1"/>
    <property type="molecule type" value="Genomic_DNA"/>
</dbReference>
<name>A0A421AY92_9PSEU</name>
<evidence type="ECO:0000313" key="2">
    <source>
        <dbReference type="Proteomes" id="UP000282454"/>
    </source>
</evidence>
<keyword evidence="2" id="KW-1185">Reference proteome</keyword>
<accession>A0A421AY92</accession>
<dbReference type="Proteomes" id="UP000282454">
    <property type="component" value="Unassembled WGS sequence"/>
</dbReference>
<evidence type="ECO:0000313" key="1">
    <source>
        <dbReference type="EMBL" id="RLK54832.1"/>
    </source>
</evidence>
<organism evidence="1 2">
    <name type="scientific">Actinokineospora cianjurensis</name>
    <dbReference type="NCBI Taxonomy" id="585224"/>
    <lineage>
        <taxon>Bacteria</taxon>
        <taxon>Bacillati</taxon>
        <taxon>Actinomycetota</taxon>
        <taxon>Actinomycetes</taxon>
        <taxon>Pseudonocardiales</taxon>
        <taxon>Pseudonocardiaceae</taxon>
        <taxon>Actinokineospora</taxon>
    </lineage>
</organism>
<protein>
    <submittedName>
        <fullName evidence="1">SPP1 Gp6-like portal protein</fullName>
    </submittedName>
</protein>
<dbReference type="OrthoDB" id="1780383at2"/>
<dbReference type="Pfam" id="PF05133">
    <property type="entry name" value="SPP1_portal"/>
    <property type="match status" value="1"/>
</dbReference>
<gene>
    <name evidence="1" type="ORF">CLV68_5221</name>
</gene>